<sequence length="317" mass="34790">MTKIYDTIIIGAGISGLIAATHLQNSGKDVVVVDKSRGVGGRMATRRIGEATFDHGAQFFTVRSEAFANFISQNEDCVHHWCDGFLFGDDNSELRKDGHPRYCGAKGMTTLAKKLATNLNVQLKEKIQSAVYKENWCVSGVEDYHAKSLILTAPIPQSLAILEGVEFDGRGELAKIEYTPCFAVMVKTSAASNIPQPGGIKNASTDIEWLGDNMQKGISAKPGITIHSTPEFTEKNWDRDFDEVAKILLQQADKWLGGEVEDYQVHRWRYCAPKQVYPQRCFVAKEIAMGMCGDAFAGPKVEGAFLSGVAMAQEMLA</sequence>
<dbReference type="GO" id="GO:0016491">
    <property type="term" value="F:oxidoreductase activity"/>
    <property type="evidence" value="ECO:0007669"/>
    <property type="project" value="InterPro"/>
</dbReference>
<keyword evidence="3" id="KW-1185">Reference proteome</keyword>
<keyword evidence="2" id="KW-0456">Lyase</keyword>
<organism evidence="2 3">
    <name type="scientific">Uabimicrobium amorphum</name>
    <dbReference type="NCBI Taxonomy" id="2596890"/>
    <lineage>
        <taxon>Bacteria</taxon>
        <taxon>Pseudomonadati</taxon>
        <taxon>Planctomycetota</taxon>
        <taxon>Candidatus Uabimicrobiia</taxon>
        <taxon>Candidatus Uabimicrobiales</taxon>
        <taxon>Candidatus Uabimicrobiaceae</taxon>
        <taxon>Candidatus Uabimicrobium</taxon>
    </lineage>
</organism>
<proteinExistence type="predicted"/>
<dbReference type="Pfam" id="PF01593">
    <property type="entry name" value="Amino_oxidase"/>
    <property type="match status" value="1"/>
</dbReference>
<dbReference type="EMBL" id="AP019860">
    <property type="protein sequence ID" value="BBM85744.1"/>
    <property type="molecule type" value="Genomic_DNA"/>
</dbReference>
<dbReference type="SUPFAM" id="SSF51905">
    <property type="entry name" value="FAD/NAD(P)-binding domain"/>
    <property type="match status" value="1"/>
</dbReference>
<dbReference type="AlphaFoldDB" id="A0A5S9F5N2"/>
<feature type="domain" description="Amine oxidase" evidence="1">
    <location>
        <begin position="93"/>
        <end position="316"/>
    </location>
</feature>
<dbReference type="Proteomes" id="UP000326354">
    <property type="component" value="Chromosome"/>
</dbReference>
<dbReference type="Gene3D" id="3.50.50.60">
    <property type="entry name" value="FAD/NAD(P)-binding domain"/>
    <property type="match status" value="1"/>
</dbReference>
<name>A0A5S9F5N2_UABAM</name>
<evidence type="ECO:0000313" key="3">
    <source>
        <dbReference type="Proteomes" id="UP000326354"/>
    </source>
</evidence>
<dbReference type="PANTHER" id="PTHR16128">
    <property type="entry name" value="FAD/NAD(P)-BINDING OXIDOREDUCTASE FAMILY PROTEIN"/>
    <property type="match status" value="1"/>
</dbReference>
<evidence type="ECO:0000313" key="2">
    <source>
        <dbReference type="EMBL" id="BBM85744.1"/>
    </source>
</evidence>
<gene>
    <name evidence="2" type="ORF">UABAM_04122</name>
</gene>
<dbReference type="InterPro" id="IPR036188">
    <property type="entry name" value="FAD/NAD-bd_sf"/>
</dbReference>
<evidence type="ECO:0000259" key="1">
    <source>
        <dbReference type="Pfam" id="PF01593"/>
    </source>
</evidence>
<reference evidence="2 3" key="1">
    <citation type="submission" date="2019-08" db="EMBL/GenBank/DDBJ databases">
        <title>Complete genome sequence of Candidatus Uab amorphum.</title>
        <authorList>
            <person name="Shiratori T."/>
            <person name="Suzuki S."/>
            <person name="Kakizawa Y."/>
            <person name="Ishida K."/>
        </authorList>
    </citation>
    <scope>NUCLEOTIDE SEQUENCE [LARGE SCALE GENOMIC DNA]</scope>
    <source>
        <strain evidence="2 3">SRT547</strain>
    </source>
</reference>
<dbReference type="OrthoDB" id="5792777at2"/>
<dbReference type="Pfam" id="PF13450">
    <property type="entry name" value="NAD_binding_8"/>
    <property type="match status" value="1"/>
</dbReference>
<dbReference type="PANTHER" id="PTHR16128:SF5">
    <property type="entry name" value="FAD_NAD(P)-BINDING OXIDOREDUCTASE FAMILY PROTEIN"/>
    <property type="match status" value="1"/>
</dbReference>
<dbReference type="InterPro" id="IPR002937">
    <property type="entry name" value="Amino_oxidase"/>
</dbReference>
<dbReference type="GO" id="GO:0016829">
    <property type="term" value="F:lyase activity"/>
    <property type="evidence" value="ECO:0007669"/>
    <property type="project" value="UniProtKB-KW"/>
</dbReference>
<dbReference type="Gene3D" id="3.90.660.10">
    <property type="match status" value="1"/>
</dbReference>
<dbReference type="RefSeq" id="WP_151969834.1">
    <property type="nucleotide sequence ID" value="NZ_AP019860.1"/>
</dbReference>
<dbReference type="KEGG" id="uam:UABAM_04122"/>
<protein>
    <submittedName>
        <fullName evidence="2">Deoxyribodipyrimidine photo-lyase</fullName>
    </submittedName>
</protein>
<accession>A0A5S9F5N2</accession>